<gene>
    <name evidence="2" type="primary">DI617_08965</name>
    <name evidence="2" type="ORF">CDAR_529451</name>
</gene>
<reference evidence="2 3" key="1">
    <citation type="submission" date="2021-06" db="EMBL/GenBank/DDBJ databases">
        <title>Caerostris darwini draft genome.</title>
        <authorList>
            <person name="Kono N."/>
            <person name="Arakawa K."/>
        </authorList>
    </citation>
    <scope>NUCLEOTIDE SEQUENCE [LARGE SCALE GENOMIC DNA]</scope>
</reference>
<dbReference type="PANTHER" id="PTHR33273:SF4">
    <property type="entry name" value="ENDONUCLEASE_EXONUCLEASE_PHOSPHATASE DOMAIN-CONTAINING PROTEIN"/>
    <property type="match status" value="1"/>
</dbReference>
<protein>
    <recommendedName>
        <fullName evidence="1">Endonuclease/exonuclease/phosphatase domain-containing protein</fullName>
    </recommendedName>
</protein>
<evidence type="ECO:0000313" key="3">
    <source>
        <dbReference type="Proteomes" id="UP001054837"/>
    </source>
</evidence>
<dbReference type="SUPFAM" id="SSF56219">
    <property type="entry name" value="DNase I-like"/>
    <property type="match status" value="1"/>
</dbReference>
<dbReference type="InterPro" id="IPR005135">
    <property type="entry name" value="Endo/exonuclease/phosphatase"/>
</dbReference>
<dbReference type="Proteomes" id="UP001054837">
    <property type="component" value="Unassembled WGS sequence"/>
</dbReference>
<evidence type="ECO:0000313" key="2">
    <source>
        <dbReference type="EMBL" id="GIY71306.1"/>
    </source>
</evidence>
<dbReference type="Gene3D" id="3.60.10.10">
    <property type="entry name" value="Endonuclease/exonuclease/phosphatase"/>
    <property type="match status" value="1"/>
</dbReference>
<dbReference type="AlphaFoldDB" id="A0AAV4VM95"/>
<comment type="caution">
    <text evidence="2">The sequence shown here is derived from an EMBL/GenBank/DDBJ whole genome shotgun (WGS) entry which is preliminary data.</text>
</comment>
<sequence>MAQLHNQDFLLVSIYCSPSKDIDQCLDVLGSLLFKFDHLPTFILGDFNAKSRVWGQRDLDCRGRKLLAFCDIHELNIENQPDSLPTFSSSRGDSWIDLLLTKNFSSDLVLEVLDEVTNSDHNLLVFSGHLASSTSPNQGKINLGKLKWMDIKTAVSRIMHQDFDIENLTSSEINSLLSKLQDSVFCSLSSKVNPIVQSSSKYKKRRYSIWWTRELEVKRSRTRALRRLFQKERNQLTRQIKHANYKKSIAEYKKLILFTKRSKFKEFINSITICNIFGNNFNILTNKKKEPSSVSQFVTRLGHLLLTLQNPPPTSWTSTSLGRMRQAFRLPVPVIKSSFRSPVTK</sequence>
<keyword evidence="3" id="KW-1185">Reference proteome</keyword>
<dbReference type="EMBL" id="BPLQ01013314">
    <property type="protein sequence ID" value="GIY71306.1"/>
    <property type="molecule type" value="Genomic_DNA"/>
</dbReference>
<proteinExistence type="predicted"/>
<name>A0AAV4VM95_9ARAC</name>
<dbReference type="PANTHER" id="PTHR33273">
    <property type="entry name" value="DOMAIN-CONTAINING PROTEIN, PUTATIVE-RELATED"/>
    <property type="match status" value="1"/>
</dbReference>
<dbReference type="GO" id="GO:0003824">
    <property type="term" value="F:catalytic activity"/>
    <property type="evidence" value="ECO:0007669"/>
    <property type="project" value="InterPro"/>
</dbReference>
<dbReference type="InterPro" id="IPR036691">
    <property type="entry name" value="Endo/exonu/phosph_ase_sf"/>
</dbReference>
<organism evidence="2 3">
    <name type="scientific">Caerostris darwini</name>
    <dbReference type="NCBI Taxonomy" id="1538125"/>
    <lineage>
        <taxon>Eukaryota</taxon>
        <taxon>Metazoa</taxon>
        <taxon>Ecdysozoa</taxon>
        <taxon>Arthropoda</taxon>
        <taxon>Chelicerata</taxon>
        <taxon>Arachnida</taxon>
        <taxon>Araneae</taxon>
        <taxon>Araneomorphae</taxon>
        <taxon>Entelegynae</taxon>
        <taxon>Araneoidea</taxon>
        <taxon>Araneidae</taxon>
        <taxon>Caerostris</taxon>
    </lineage>
</organism>
<feature type="domain" description="Endonuclease/exonuclease/phosphatase" evidence="1">
    <location>
        <begin position="10"/>
        <end position="123"/>
    </location>
</feature>
<evidence type="ECO:0000259" key="1">
    <source>
        <dbReference type="Pfam" id="PF14529"/>
    </source>
</evidence>
<dbReference type="Pfam" id="PF14529">
    <property type="entry name" value="Exo_endo_phos_2"/>
    <property type="match status" value="1"/>
</dbReference>
<accession>A0AAV4VM95</accession>